<dbReference type="RefSeq" id="WP_115441414.1">
    <property type="nucleotide sequence ID" value="NZ_JAJJVQ010000003.1"/>
</dbReference>
<proteinExistence type="predicted"/>
<dbReference type="InterPro" id="IPR057902">
    <property type="entry name" value="N_peptide"/>
</dbReference>
<dbReference type="Proteomes" id="UP001139290">
    <property type="component" value="Unassembled WGS sequence"/>
</dbReference>
<keyword evidence="2" id="KW-1185">Reference proteome</keyword>
<evidence type="ECO:0000313" key="1">
    <source>
        <dbReference type="EMBL" id="MCO5781778.1"/>
    </source>
</evidence>
<name>A0ABT1B7B3_9ENTR</name>
<comment type="caution">
    <text evidence="1">The sequence shown here is derived from an EMBL/GenBank/DDBJ whole genome shotgun (WGS) entry which is preliminary data.</text>
</comment>
<dbReference type="EMBL" id="JAJJVQ010000003">
    <property type="protein sequence ID" value="MCO5781778.1"/>
    <property type="molecule type" value="Genomic_DNA"/>
</dbReference>
<reference evidence="1" key="1">
    <citation type="submission" date="2021-11" db="EMBL/GenBank/DDBJ databases">
        <title>Citrobacter meridianamericanus sp. nov. isolated from soil.</title>
        <authorList>
            <person name="Furlan J.P.R."/>
            <person name="Stehling E.G."/>
        </authorList>
    </citation>
    <scope>NUCLEOTIDE SEQUENCE</scope>
    <source>
        <strain evidence="1">BR102</strain>
    </source>
</reference>
<evidence type="ECO:0000313" key="2">
    <source>
        <dbReference type="Proteomes" id="UP001139290"/>
    </source>
</evidence>
<accession>A0ABT1B7B3</accession>
<dbReference type="Pfam" id="PF25694">
    <property type="entry name" value="N_peptide"/>
    <property type="match status" value="1"/>
</dbReference>
<gene>
    <name evidence="1" type="ORF">LOD26_10630</name>
</gene>
<protein>
    <recommendedName>
        <fullName evidence="3">Antitermination protein</fullName>
    </recommendedName>
</protein>
<organism evidence="1 2">
    <name type="scientific">Citrobacter meridianamericanus</name>
    <dbReference type="NCBI Taxonomy" id="2894201"/>
    <lineage>
        <taxon>Bacteria</taxon>
        <taxon>Pseudomonadati</taxon>
        <taxon>Pseudomonadota</taxon>
        <taxon>Gammaproteobacteria</taxon>
        <taxon>Enterobacterales</taxon>
        <taxon>Enterobacteriaceae</taxon>
        <taxon>Citrobacter</taxon>
    </lineage>
</organism>
<sequence length="76" mass="8140">MNRNQARRLAAFNAKKAAEKHFANRIGEILSGCPSRVDRATSLGSLRDSNTNGSACLPDVALYAAGHRKSGQITAR</sequence>
<evidence type="ECO:0008006" key="3">
    <source>
        <dbReference type="Google" id="ProtNLM"/>
    </source>
</evidence>